<evidence type="ECO:0000313" key="2">
    <source>
        <dbReference type="Proteomes" id="UP000007264"/>
    </source>
</evidence>
<dbReference type="AlphaFoldDB" id="I0Z3I5"/>
<dbReference type="Gene3D" id="3.40.50.150">
    <property type="entry name" value="Vaccinia Virus protein VP39"/>
    <property type="match status" value="1"/>
</dbReference>
<dbReference type="PANTHER" id="PTHR35276:SF1">
    <property type="entry name" value="TRNA (MNM(5)S(2)U34)-METHYLTRANSFERASE, CHLOROPLASTIC"/>
    <property type="match status" value="1"/>
</dbReference>
<dbReference type="KEGG" id="csl:COCSUDRAFT_65151"/>
<dbReference type="PANTHER" id="PTHR35276">
    <property type="entry name" value="S-ADENOSYL-L-METHIONINE-DEPENDENT METHYLTRANSFERASES SUPERFAMILY PROTEIN"/>
    <property type="match status" value="1"/>
</dbReference>
<sequence length="336" mass="37312">MEMYKMGIGRQLFCNCRFLCHLRSQFDINYQIQNVRMSLPPINCGKKYQSTAWISSRSQVRSREHAWSALLSKRGSLCCNTTESQQYDTVSIWERAKSSQGISTSDIPDDLLNASRLEAAHERDSLEGSGGKAVSEASNSSSDLEKFFLRGARVTSLAQGEWHHFVREGDTVVDATCGNGNDSKWLAEKIGPKGQLVAFDIQEDAIRSTSAVLEDEVDPELLPTVRFVHGCHSKLEEHVQAARFVCFNLGFLPGGDRSIISQPATSVAAVKAAMNILEPGGIISVLAYVGHPGGMEEYRAVQEMATQVHPQEFTVLEQRILNRPNSPVLIMLWRRP</sequence>
<evidence type="ECO:0000313" key="1">
    <source>
        <dbReference type="EMBL" id="EIE25204.1"/>
    </source>
</evidence>
<dbReference type="EMBL" id="AGSI01000004">
    <property type="protein sequence ID" value="EIE25204.1"/>
    <property type="molecule type" value="Genomic_DNA"/>
</dbReference>
<comment type="caution">
    <text evidence="1">The sequence shown here is derived from an EMBL/GenBank/DDBJ whole genome shotgun (WGS) entry which is preliminary data.</text>
</comment>
<dbReference type="Pfam" id="PF06962">
    <property type="entry name" value="rRNA_methylase"/>
    <property type="match status" value="1"/>
</dbReference>
<reference evidence="1 2" key="1">
    <citation type="journal article" date="2012" name="Genome Biol.">
        <title>The genome of the polar eukaryotic microalga coccomyxa subellipsoidea reveals traits of cold adaptation.</title>
        <authorList>
            <person name="Blanc G."/>
            <person name="Agarkova I."/>
            <person name="Grimwood J."/>
            <person name="Kuo A."/>
            <person name="Brueggeman A."/>
            <person name="Dunigan D."/>
            <person name="Gurnon J."/>
            <person name="Ladunga I."/>
            <person name="Lindquist E."/>
            <person name="Lucas S."/>
            <person name="Pangilinan J."/>
            <person name="Proschold T."/>
            <person name="Salamov A."/>
            <person name="Schmutz J."/>
            <person name="Weeks D."/>
            <person name="Yamada T."/>
            <person name="Claverie J.M."/>
            <person name="Grigoriev I."/>
            <person name="Van Etten J."/>
            <person name="Lomsadze A."/>
            <person name="Borodovsky M."/>
        </authorList>
    </citation>
    <scope>NUCLEOTIDE SEQUENCE [LARGE SCALE GENOMIC DNA]</scope>
    <source>
        <strain evidence="1 2">C-169</strain>
    </source>
</reference>
<gene>
    <name evidence="1" type="ORF">COCSUDRAFT_65151</name>
</gene>
<organism evidence="1 2">
    <name type="scientific">Coccomyxa subellipsoidea (strain C-169)</name>
    <name type="common">Green microalga</name>
    <dbReference type="NCBI Taxonomy" id="574566"/>
    <lineage>
        <taxon>Eukaryota</taxon>
        <taxon>Viridiplantae</taxon>
        <taxon>Chlorophyta</taxon>
        <taxon>core chlorophytes</taxon>
        <taxon>Trebouxiophyceae</taxon>
        <taxon>Trebouxiophyceae incertae sedis</taxon>
        <taxon>Coccomyxaceae</taxon>
        <taxon>Coccomyxa</taxon>
        <taxon>Coccomyxa subellipsoidea</taxon>
    </lineage>
</organism>
<dbReference type="eggNOG" id="ENOG502QQ3B">
    <property type="taxonomic scope" value="Eukaryota"/>
</dbReference>
<dbReference type="InterPro" id="IPR029063">
    <property type="entry name" value="SAM-dependent_MTases_sf"/>
</dbReference>
<dbReference type="InterPro" id="IPR010719">
    <property type="entry name" value="MnmM_MeTrfase"/>
</dbReference>
<dbReference type="GeneID" id="17043206"/>
<dbReference type="OrthoDB" id="2984at2759"/>
<proteinExistence type="predicted"/>
<evidence type="ECO:0008006" key="3">
    <source>
        <dbReference type="Google" id="ProtNLM"/>
    </source>
</evidence>
<dbReference type="RefSeq" id="XP_005649748.1">
    <property type="nucleotide sequence ID" value="XM_005649691.1"/>
</dbReference>
<protein>
    <recommendedName>
        <fullName evidence="3">S-adenosyl-L-methionine-dependent methyltransferase</fullName>
    </recommendedName>
</protein>
<accession>I0Z3I5</accession>
<dbReference type="Proteomes" id="UP000007264">
    <property type="component" value="Unassembled WGS sequence"/>
</dbReference>
<dbReference type="CDD" id="cd02440">
    <property type="entry name" value="AdoMet_MTases"/>
    <property type="match status" value="1"/>
</dbReference>
<keyword evidence="2" id="KW-1185">Reference proteome</keyword>
<dbReference type="SUPFAM" id="SSF53335">
    <property type="entry name" value="S-adenosyl-L-methionine-dependent methyltransferases"/>
    <property type="match status" value="1"/>
</dbReference>
<name>I0Z3I5_COCSC</name>